<keyword evidence="6" id="KW-1133">Transmembrane helix</keyword>
<dbReference type="GO" id="GO:0009279">
    <property type="term" value="C:cell outer membrane"/>
    <property type="evidence" value="ECO:0007669"/>
    <property type="project" value="UniProtKB-SubCell"/>
</dbReference>
<dbReference type="Proteomes" id="UP000266441">
    <property type="component" value="Unassembled WGS sequence"/>
</dbReference>
<comment type="caution">
    <text evidence="9">The sequence shown here is derived from an EMBL/GenBank/DDBJ whole genome shotgun (WGS) entry which is preliminary data.</text>
</comment>
<dbReference type="PROSITE" id="PS51257">
    <property type="entry name" value="PROKAR_LIPOPROTEIN"/>
    <property type="match status" value="1"/>
</dbReference>
<accession>A0A399CVY9</accession>
<dbReference type="OrthoDB" id="5694214at2"/>
<organism evidence="9 10">
    <name type="scientific">Mariniphaga sediminis</name>
    <dbReference type="NCBI Taxonomy" id="1628158"/>
    <lineage>
        <taxon>Bacteria</taxon>
        <taxon>Pseudomonadati</taxon>
        <taxon>Bacteroidota</taxon>
        <taxon>Bacteroidia</taxon>
        <taxon>Marinilabiliales</taxon>
        <taxon>Prolixibacteraceae</taxon>
        <taxon>Mariniphaga</taxon>
    </lineage>
</organism>
<sequence length="542" mass="62914">MKSYKKISIFPFLLVYFLIFTGCNNWLDEQPLSAISEASFWTSESDAMLALAGCYRQNNFTINSYNNEHLILTSNTDDSNYKESATGDIYTGYMRPSDWEVVRSIWLRAYKTIFKANYFLENIDRVEMDDVKKAEITAEVRFIRAYEYFYLSLMYGDVPLITKVLTISDANTQSRSLLEDIRDFCIDEFSTASVDLPATRPDDEKGRILKAASLAVKGRLLMIEKRWSEAASTYKEIIDMNAHIIDPRYKALFEESGENSKEIILSTNCMTSLYPNANNQTNYKPQMYGGYQECNPTQRLIDAFLMNDGLSIEESSLYDPEHPFDNRDPRFYANLFLPEYTVWEGKLYLGHPDLTSDGIKTMPGGTGYCFKKFATEFYDGGLHNSGDDIIYIRYAEVLLSYLESKLENGDNVTQELLDQTINKVRGREEVNMPSVTETSPDKLREIIRRERRVEFCFERHIRYMDIRRWGIYLEVMNRQIYGMKLTDDPDNYTDYPVEKVGKYRGHYKAFDKTGTITPGMELLPIPLYEIDINPELRQNTGY</sequence>
<evidence type="ECO:0000313" key="10">
    <source>
        <dbReference type="Proteomes" id="UP000266441"/>
    </source>
</evidence>
<dbReference type="Gene3D" id="1.25.40.390">
    <property type="match status" value="1"/>
</dbReference>
<evidence type="ECO:0000256" key="1">
    <source>
        <dbReference type="ARBA" id="ARBA00004442"/>
    </source>
</evidence>
<dbReference type="SUPFAM" id="SSF48452">
    <property type="entry name" value="TPR-like"/>
    <property type="match status" value="1"/>
</dbReference>
<gene>
    <name evidence="9" type="ORF">D1164_23200</name>
</gene>
<keyword evidence="6" id="KW-0812">Transmembrane</keyword>
<evidence type="ECO:0000313" key="9">
    <source>
        <dbReference type="EMBL" id="RIH62772.1"/>
    </source>
</evidence>
<dbReference type="Pfam" id="PF07980">
    <property type="entry name" value="SusD_RagB"/>
    <property type="match status" value="1"/>
</dbReference>
<proteinExistence type="inferred from homology"/>
<evidence type="ECO:0000256" key="2">
    <source>
        <dbReference type="ARBA" id="ARBA00006275"/>
    </source>
</evidence>
<evidence type="ECO:0000256" key="4">
    <source>
        <dbReference type="ARBA" id="ARBA00023136"/>
    </source>
</evidence>
<evidence type="ECO:0000259" key="7">
    <source>
        <dbReference type="Pfam" id="PF07980"/>
    </source>
</evidence>
<dbReference type="InterPro" id="IPR011990">
    <property type="entry name" value="TPR-like_helical_dom_sf"/>
</dbReference>
<feature type="transmembrane region" description="Helical" evidence="6">
    <location>
        <begin position="7"/>
        <end position="27"/>
    </location>
</feature>
<reference evidence="9 10" key="1">
    <citation type="journal article" date="2015" name="Int. J. Syst. Evol. Microbiol.">
        <title>Mariniphaga sediminis sp. nov., isolated from coastal sediment.</title>
        <authorList>
            <person name="Wang F.Q."/>
            <person name="Shen Q.Y."/>
            <person name="Chen G.J."/>
            <person name="Du Z.J."/>
        </authorList>
    </citation>
    <scope>NUCLEOTIDE SEQUENCE [LARGE SCALE GENOMIC DNA]</scope>
    <source>
        <strain evidence="9 10">SY21</strain>
    </source>
</reference>
<dbReference type="EMBL" id="QWET01000039">
    <property type="protein sequence ID" value="RIH62772.1"/>
    <property type="molecule type" value="Genomic_DNA"/>
</dbReference>
<evidence type="ECO:0000256" key="3">
    <source>
        <dbReference type="ARBA" id="ARBA00022729"/>
    </source>
</evidence>
<evidence type="ECO:0000259" key="8">
    <source>
        <dbReference type="Pfam" id="PF14322"/>
    </source>
</evidence>
<feature type="domain" description="RagB/SusD" evidence="7">
    <location>
        <begin position="270"/>
        <end position="542"/>
    </location>
</feature>
<comment type="similarity">
    <text evidence="2">Belongs to the SusD family.</text>
</comment>
<keyword evidence="5" id="KW-0998">Cell outer membrane</keyword>
<dbReference type="InterPro" id="IPR033985">
    <property type="entry name" value="SusD-like_N"/>
</dbReference>
<comment type="subcellular location">
    <subcellularLocation>
        <location evidence="1">Cell outer membrane</location>
    </subcellularLocation>
</comment>
<protein>
    <submittedName>
        <fullName evidence="9">RagB/SusD family nutrient uptake outer membrane protein</fullName>
    </submittedName>
</protein>
<dbReference type="InterPro" id="IPR012944">
    <property type="entry name" value="SusD_RagB_dom"/>
</dbReference>
<evidence type="ECO:0000256" key="6">
    <source>
        <dbReference type="SAM" id="Phobius"/>
    </source>
</evidence>
<dbReference type="RefSeq" id="WP_119352296.1">
    <property type="nucleotide sequence ID" value="NZ_QWET01000039.1"/>
</dbReference>
<name>A0A399CVY9_9BACT</name>
<dbReference type="Pfam" id="PF14322">
    <property type="entry name" value="SusD-like_3"/>
    <property type="match status" value="1"/>
</dbReference>
<keyword evidence="4 6" id="KW-0472">Membrane</keyword>
<keyword evidence="3" id="KW-0732">Signal</keyword>
<keyword evidence="10" id="KW-1185">Reference proteome</keyword>
<feature type="domain" description="SusD-like N-terminal" evidence="8">
    <location>
        <begin position="26"/>
        <end position="219"/>
    </location>
</feature>
<evidence type="ECO:0000256" key="5">
    <source>
        <dbReference type="ARBA" id="ARBA00023237"/>
    </source>
</evidence>
<dbReference type="AlphaFoldDB" id="A0A399CVY9"/>